<keyword evidence="3" id="KW-0732">Signal</keyword>
<evidence type="ECO:0000256" key="3">
    <source>
        <dbReference type="ARBA" id="ARBA00022729"/>
    </source>
</evidence>
<dbReference type="InterPro" id="IPR011990">
    <property type="entry name" value="TPR-like_helical_dom_sf"/>
</dbReference>
<dbReference type="Pfam" id="PF07980">
    <property type="entry name" value="SusD_RagB"/>
    <property type="match status" value="1"/>
</dbReference>
<dbReference type="SUPFAM" id="SSF48452">
    <property type="entry name" value="TPR-like"/>
    <property type="match status" value="1"/>
</dbReference>
<name>A0A494VV09_9SPHI</name>
<dbReference type="AlphaFoldDB" id="A0A494VV09"/>
<keyword evidence="4" id="KW-0472">Membrane</keyword>
<evidence type="ECO:0000256" key="2">
    <source>
        <dbReference type="ARBA" id="ARBA00006275"/>
    </source>
</evidence>
<evidence type="ECO:0000259" key="6">
    <source>
        <dbReference type="Pfam" id="PF07980"/>
    </source>
</evidence>
<reference evidence="8 9" key="1">
    <citation type="submission" date="2018-10" db="EMBL/GenBank/DDBJ databases">
        <title>Genome sequencing of Mucilaginibacter sp. HYN0043.</title>
        <authorList>
            <person name="Kim M."/>
            <person name="Yi H."/>
        </authorList>
    </citation>
    <scope>NUCLEOTIDE SEQUENCE [LARGE SCALE GENOMIC DNA]</scope>
    <source>
        <strain evidence="8 9">HYN0043</strain>
    </source>
</reference>
<evidence type="ECO:0000256" key="1">
    <source>
        <dbReference type="ARBA" id="ARBA00004442"/>
    </source>
</evidence>
<dbReference type="EMBL" id="CP032869">
    <property type="protein sequence ID" value="AYL94822.1"/>
    <property type="molecule type" value="Genomic_DNA"/>
</dbReference>
<evidence type="ECO:0000313" key="8">
    <source>
        <dbReference type="EMBL" id="AYL94822.1"/>
    </source>
</evidence>
<dbReference type="GO" id="GO:0009279">
    <property type="term" value="C:cell outer membrane"/>
    <property type="evidence" value="ECO:0007669"/>
    <property type="project" value="UniProtKB-SubCell"/>
</dbReference>
<accession>A0A494VV09</accession>
<protein>
    <submittedName>
        <fullName evidence="8">RagB/SusD family nutrient uptake outer membrane protein</fullName>
    </submittedName>
</protein>
<dbReference type="Proteomes" id="UP000270046">
    <property type="component" value="Chromosome"/>
</dbReference>
<gene>
    <name evidence="8" type="ORF">HYN43_005675</name>
</gene>
<proteinExistence type="inferred from homology"/>
<dbReference type="Gene3D" id="1.10.3780.10">
    <property type="entry name" value="SusD-like"/>
    <property type="match status" value="1"/>
</dbReference>
<dbReference type="InterPro" id="IPR033985">
    <property type="entry name" value="SusD-like_N"/>
</dbReference>
<dbReference type="InterPro" id="IPR012944">
    <property type="entry name" value="SusD_RagB_dom"/>
</dbReference>
<keyword evidence="5" id="KW-0998">Cell outer membrane</keyword>
<dbReference type="Pfam" id="PF14322">
    <property type="entry name" value="SusD-like_3"/>
    <property type="match status" value="1"/>
</dbReference>
<evidence type="ECO:0000256" key="5">
    <source>
        <dbReference type="ARBA" id="ARBA00023237"/>
    </source>
</evidence>
<dbReference type="KEGG" id="muh:HYN43_005675"/>
<feature type="domain" description="RagB/SusD" evidence="6">
    <location>
        <begin position="386"/>
        <end position="526"/>
    </location>
</feature>
<sequence>MKTSIHKYCAIFFAAITISSCTKVDVPVETELTPSNFPTTTQQFILASGAAYAQLRGSFAQSYWQMQTLSTDEAIMPARAGGWRDGGRYQQLHYHSWNADLPQVQDAWTWGFGTISTCNRIIATFATAPDNAAKATTIAELRATRAMMFFFMMDLYGNIPVVTTFGSADKPATMARKDVFNFIEKELNEVIPNLSTVVDQTTYGRPTQFTAYAILAKMYLNAEVYTGTNRYNDAVKMCDNIIQSGKFALEDDYLKMFYPDNGPKVKEFIFAIPYDHALAQGEQFSWYSLHPALQAKYGLLYRLSNPCSTIPSYYAQFNDPNDIRTSLWLIGKQYDFAGNPIIIKTTKKGLDASYSGPDPTAPVDFQLTFTPDLTLVDVPTFEVGGDELGKAKGIRNNKYYPDVTATDRNQSNDVPVFRYADVLLMKAEAILRGATPTNGETALSLVNQLRAKRKAATWSSVDLPNLLQERARELNWETWRRNDLIRFGKYEEAWGYKTDNDANKRLFPIPSAELILNPKLKQNTGY</sequence>
<comment type="subcellular location">
    <subcellularLocation>
        <location evidence="1">Cell outer membrane</location>
    </subcellularLocation>
</comment>
<dbReference type="PROSITE" id="PS51257">
    <property type="entry name" value="PROKAR_LIPOPROTEIN"/>
    <property type="match status" value="1"/>
</dbReference>
<dbReference type="Gene3D" id="1.25.40.390">
    <property type="match status" value="1"/>
</dbReference>
<dbReference type="RefSeq" id="WP_119408531.1">
    <property type="nucleotide sequence ID" value="NZ_CP032869.1"/>
</dbReference>
<comment type="similarity">
    <text evidence="2">Belongs to the SusD family.</text>
</comment>
<evidence type="ECO:0000256" key="4">
    <source>
        <dbReference type="ARBA" id="ARBA00023136"/>
    </source>
</evidence>
<dbReference type="OrthoDB" id="9783641at2"/>
<keyword evidence="9" id="KW-1185">Reference proteome</keyword>
<evidence type="ECO:0000259" key="7">
    <source>
        <dbReference type="Pfam" id="PF14322"/>
    </source>
</evidence>
<dbReference type="Gene3D" id="1.25.40.10">
    <property type="entry name" value="Tetratricopeptide repeat domain"/>
    <property type="match status" value="1"/>
</dbReference>
<feature type="domain" description="SusD-like N-terminal" evidence="7">
    <location>
        <begin position="83"/>
        <end position="220"/>
    </location>
</feature>
<organism evidence="8 9">
    <name type="scientific">Mucilaginibacter celer</name>
    <dbReference type="NCBI Taxonomy" id="2305508"/>
    <lineage>
        <taxon>Bacteria</taxon>
        <taxon>Pseudomonadati</taxon>
        <taxon>Bacteroidota</taxon>
        <taxon>Sphingobacteriia</taxon>
        <taxon>Sphingobacteriales</taxon>
        <taxon>Sphingobacteriaceae</taxon>
        <taxon>Mucilaginibacter</taxon>
    </lineage>
</organism>
<evidence type="ECO:0000313" key="9">
    <source>
        <dbReference type="Proteomes" id="UP000270046"/>
    </source>
</evidence>